<protein>
    <recommendedName>
        <fullName evidence="1">F-box domain-containing protein</fullName>
    </recommendedName>
</protein>
<comment type="caution">
    <text evidence="2">The sequence shown here is derived from an EMBL/GenBank/DDBJ whole genome shotgun (WGS) entry which is preliminary data.</text>
</comment>
<keyword evidence="3" id="KW-1185">Reference proteome</keyword>
<reference evidence="2" key="1">
    <citation type="submission" date="2021-01" db="EMBL/GenBank/DDBJ databases">
        <title>Metabolic potential, ecology and presence of endohyphal bacteria is reflected in genomic diversity of Mucoromycotina.</title>
        <authorList>
            <person name="Muszewska A."/>
            <person name="Okrasinska A."/>
            <person name="Steczkiewicz K."/>
            <person name="Drgas O."/>
            <person name="Orlowska M."/>
            <person name="Perlinska-Lenart U."/>
            <person name="Aleksandrzak-Piekarczyk T."/>
            <person name="Szatraj K."/>
            <person name="Zielenkiewicz U."/>
            <person name="Pilsyk S."/>
            <person name="Malc E."/>
            <person name="Mieczkowski P."/>
            <person name="Kruszewska J.S."/>
            <person name="Biernat P."/>
            <person name="Pawlowska J."/>
        </authorList>
    </citation>
    <scope>NUCLEOTIDE SEQUENCE</scope>
    <source>
        <strain evidence="2">WA0000018081</strain>
    </source>
</reference>
<evidence type="ECO:0000313" key="2">
    <source>
        <dbReference type="EMBL" id="KAG2233929.1"/>
    </source>
</evidence>
<dbReference type="OrthoDB" id="2278499at2759"/>
<accession>A0A8H7SQV1</accession>
<evidence type="ECO:0000259" key="1">
    <source>
        <dbReference type="PROSITE" id="PS50181"/>
    </source>
</evidence>
<dbReference type="EMBL" id="JAEPRE010000065">
    <property type="protein sequence ID" value="KAG2233929.1"/>
    <property type="molecule type" value="Genomic_DNA"/>
</dbReference>
<name>A0A8H7SQV1_9FUNG</name>
<dbReference type="Proteomes" id="UP000613177">
    <property type="component" value="Unassembled WGS sequence"/>
</dbReference>
<dbReference type="InterPro" id="IPR036047">
    <property type="entry name" value="F-box-like_dom_sf"/>
</dbReference>
<feature type="domain" description="F-box" evidence="1">
    <location>
        <begin position="1"/>
        <end position="47"/>
    </location>
</feature>
<dbReference type="InterPro" id="IPR001810">
    <property type="entry name" value="F-box_dom"/>
</dbReference>
<dbReference type="AlphaFoldDB" id="A0A8H7SQV1"/>
<dbReference type="SUPFAM" id="SSF81383">
    <property type="entry name" value="F-box domain"/>
    <property type="match status" value="1"/>
</dbReference>
<sequence>MSALPHEVLTLTFGYLRIEDLLQCQLTSKQWHQASVTHLYSSQYLSSDQTAALYVRTISNSPQLGKYLNSIVFDMFEKNSEGILFDKDGILDAIIQYCPFVTRIEYFKEDPQFWAQLMHAATQGQLSRLKSLPEPSSTSLRLYIFTALLFKNSLVSLLLRDDDYSFGPQLAHLGAYRTLCDQIDQFKNLEDLHLDFLCDKHLSYFDGLIDKCHHLKEFTLGENIKKIIQLPNELEPTIRPRPDIHSFECNWKVIHAESQLKYVIRKFPNLKKLTIWYGSEMNGDNILNYTRDTLTKFIRYAISIPYFDVRIDANNEDLLNIWAEFIKTKNGSKRLTIEYQNMLSNSCNNIELSSESGIQLVFPLVTNDDEPPHIRFFSRVGETVQSIVISQSDSIPRINGERSATIDWLFDILQLCPLMEEITMYNPSSLSPSRNTLKYHSVKRLNIEGFEYTNSNNFLNCVSLNLPNLNQLYFVFYFVKKGYTEPITIHVPHTSLDLLSWHEKSYELGSFRGTEVYIKLKTDGGIKFYVGIRNKLFEIDSDRYLFFSKHTRFDINCKHLKELRIRRDMALESDANFVF</sequence>
<dbReference type="PROSITE" id="PS50181">
    <property type="entry name" value="FBOX"/>
    <property type="match status" value="1"/>
</dbReference>
<evidence type="ECO:0000313" key="3">
    <source>
        <dbReference type="Proteomes" id="UP000613177"/>
    </source>
</evidence>
<dbReference type="Gene3D" id="1.20.1280.50">
    <property type="match status" value="1"/>
</dbReference>
<gene>
    <name evidence="2" type="ORF">INT48_009742</name>
</gene>
<organism evidence="2 3">
    <name type="scientific">Thamnidium elegans</name>
    <dbReference type="NCBI Taxonomy" id="101142"/>
    <lineage>
        <taxon>Eukaryota</taxon>
        <taxon>Fungi</taxon>
        <taxon>Fungi incertae sedis</taxon>
        <taxon>Mucoromycota</taxon>
        <taxon>Mucoromycotina</taxon>
        <taxon>Mucoromycetes</taxon>
        <taxon>Mucorales</taxon>
        <taxon>Mucorineae</taxon>
        <taxon>Mucoraceae</taxon>
        <taxon>Thamnidium</taxon>
    </lineage>
</organism>
<proteinExistence type="predicted"/>
<dbReference type="Pfam" id="PF12937">
    <property type="entry name" value="F-box-like"/>
    <property type="match status" value="1"/>
</dbReference>